<evidence type="ECO:0000313" key="11">
    <source>
        <dbReference type="Proteomes" id="UP000039865"/>
    </source>
</evidence>
<evidence type="ECO:0000259" key="9">
    <source>
        <dbReference type="PROSITE" id="PS50235"/>
    </source>
</evidence>
<dbReference type="SUPFAM" id="SSF54001">
    <property type="entry name" value="Cysteine proteinases"/>
    <property type="match status" value="1"/>
</dbReference>
<dbReference type="Proteomes" id="UP000039865">
    <property type="component" value="Unassembled WGS sequence"/>
</dbReference>
<protein>
    <recommendedName>
        <fullName evidence="3">ubiquitinyl hydrolase 1</fullName>
        <ecNumber evidence="3">3.4.19.12</ecNumber>
    </recommendedName>
</protein>
<keyword evidence="6 10" id="KW-0378">Hydrolase</keyword>
<evidence type="ECO:0000256" key="5">
    <source>
        <dbReference type="ARBA" id="ARBA00022786"/>
    </source>
</evidence>
<organism evidence="10 11">
    <name type="scientific">Stylonychia lemnae</name>
    <name type="common">Ciliate</name>
    <dbReference type="NCBI Taxonomy" id="5949"/>
    <lineage>
        <taxon>Eukaryota</taxon>
        <taxon>Sar</taxon>
        <taxon>Alveolata</taxon>
        <taxon>Ciliophora</taxon>
        <taxon>Intramacronucleata</taxon>
        <taxon>Spirotrichea</taxon>
        <taxon>Stichotrichia</taxon>
        <taxon>Sporadotrichida</taxon>
        <taxon>Oxytrichidae</taxon>
        <taxon>Stylonychinae</taxon>
        <taxon>Stylonychia</taxon>
    </lineage>
</organism>
<keyword evidence="7" id="KW-0788">Thiol protease</keyword>
<accession>A0A078A2G7</accession>
<dbReference type="InterPro" id="IPR018200">
    <property type="entry name" value="USP_CS"/>
</dbReference>
<dbReference type="PROSITE" id="PS00973">
    <property type="entry name" value="USP_2"/>
    <property type="match status" value="1"/>
</dbReference>
<feature type="domain" description="USP" evidence="9">
    <location>
        <begin position="846"/>
        <end position="1223"/>
    </location>
</feature>
<dbReference type="InParanoid" id="A0A078A2G7"/>
<evidence type="ECO:0000256" key="4">
    <source>
        <dbReference type="ARBA" id="ARBA00022670"/>
    </source>
</evidence>
<evidence type="ECO:0000256" key="1">
    <source>
        <dbReference type="ARBA" id="ARBA00000707"/>
    </source>
</evidence>
<dbReference type="Gene3D" id="3.90.70.10">
    <property type="entry name" value="Cysteine proteinases"/>
    <property type="match status" value="1"/>
</dbReference>
<dbReference type="InterPro" id="IPR038765">
    <property type="entry name" value="Papain-like_cys_pep_sf"/>
</dbReference>
<dbReference type="OrthoDB" id="292964at2759"/>
<keyword evidence="11" id="KW-1185">Reference proteome</keyword>
<comment type="similarity">
    <text evidence="2">Belongs to the peptidase C19 family.</text>
</comment>
<proteinExistence type="inferred from homology"/>
<keyword evidence="4" id="KW-0645">Protease</keyword>
<dbReference type="CDD" id="cd02674">
    <property type="entry name" value="Peptidase_C19R"/>
    <property type="match status" value="1"/>
</dbReference>
<gene>
    <name evidence="10" type="primary">Contig13406.g14314</name>
    <name evidence="10" type="ORF">STYLEM_5396</name>
</gene>
<dbReference type="PROSITE" id="PS50235">
    <property type="entry name" value="USP_3"/>
    <property type="match status" value="1"/>
</dbReference>
<reference evidence="10 11" key="1">
    <citation type="submission" date="2014-06" db="EMBL/GenBank/DDBJ databases">
        <authorList>
            <person name="Swart Estienne"/>
        </authorList>
    </citation>
    <scope>NUCLEOTIDE SEQUENCE [LARGE SCALE GENOMIC DNA]</scope>
    <source>
        <strain evidence="10 11">130c</strain>
    </source>
</reference>
<evidence type="ECO:0000313" key="10">
    <source>
        <dbReference type="EMBL" id="CDW76396.1"/>
    </source>
</evidence>
<dbReference type="GO" id="GO:0004843">
    <property type="term" value="F:cysteine-type deubiquitinase activity"/>
    <property type="evidence" value="ECO:0007669"/>
    <property type="project" value="UniProtKB-EC"/>
</dbReference>
<dbReference type="InterPro" id="IPR001394">
    <property type="entry name" value="Peptidase_C19_UCH"/>
</dbReference>
<dbReference type="GO" id="GO:0016579">
    <property type="term" value="P:protein deubiquitination"/>
    <property type="evidence" value="ECO:0007669"/>
    <property type="project" value="InterPro"/>
</dbReference>
<name>A0A078A2G7_STYLE</name>
<evidence type="ECO:0000256" key="7">
    <source>
        <dbReference type="ARBA" id="ARBA00022807"/>
    </source>
</evidence>
<evidence type="ECO:0000256" key="6">
    <source>
        <dbReference type="ARBA" id="ARBA00022801"/>
    </source>
</evidence>
<evidence type="ECO:0000256" key="8">
    <source>
        <dbReference type="SAM" id="MobiDB-lite"/>
    </source>
</evidence>
<feature type="region of interest" description="Disordered" evidence="8">
    <location>
        <begin position="1527"/>
        <end position="1576"/>
    </location>
</feature>
<evidence type="ECO:0000256" key="2">
    <source>
        <dbReference type="ARBA" id="ARBA00009085"/>
    </source>
</evidence>
<dbReference type="InterPro" id="IPR050185">
    <property type="entry name" value="Ub_carboxyl-term_hydrolase"/>
</dbReference>
<dbReference type="InterPro" id="IPR028889">
    <property type="entry name" value="USP"/>
</dbReference>
<keyword evidence="5" id="KW-0833">Ubl conjugation pathway</keyword>
<dbReference type="EMBL" id="CCKQ01005233">
    <property type="protein sequence ID" value="CDW76396.1"/>
    <property type="molecule type" value="Genomic_DNA"/>
</dbReference>
<dbReference type="PANTHER" id="PTHR21646:SF24">
    <property type="entry name" value="UBIQUITIN CARBOXYL-TERMINAL HYDROLASE"/>
    <property type="match status" value="1"/>
</dbReference>
<dbReference type="GO" id="GO:0006508">
    <property type="term" value="P:proteolysis"/>
    <property type="evidence" value="ECO:0007669"/>
    <property type="project" value="UniProtKB-KW"/>
</dbReference>
<dbReference type="Pfam" id="PF00443">
    <property type="entry name" value="UCH"/>
    <property type="match status" value="2"/>
</dbReference>
<dbReference type="EC" id="3.4.19.12" evidence="3"/>
<sequence>MAQVIDPTMTTILFTISMCTSTSLLKPAKILLILTQVHLYQKWTGILILIEMKISLHTLTASEELFCKEIPYQAVKLERESKVHSKDLAAKSLKMVQWAQIQIIKEILYTGHQMNVARTQKIKLKNRNSRHLCQCQNAQKALLPEVQTALVSIKPKEQKTLHLAQKSIFFPKPEENQNAPSLSNLQFKSNEISPWLEDARASTAQIHIQKRSIHVNTEGNSPQRLTNYPANLLRFQIEDRDLTNIPLIKQVSMAKLVLRRQNELVKNKYNFEGPEVRPQTTVNKPTFGKKYLSNNFPSGVSTNILIQNTNANMSNCNIEVMTPKQQKFLEKQKIEAQENSIKNVIKSVINEHIDLKNPKTKNVRFIMQKQYNLQFGNHNKSSNKELTHQNSKEEIERENNTSQIVLNKLPQRNRISFVNRSQEGSIHRLTQILQQRIKQPSSHKKSEPTRNIYSVINLSNIADKQQQTQKLEIKPNTTANNFMKRQTQQIPNLNLLNDTQTLLNTTQHNLSPSHQFQLSSLMNARTLPCIERRKYKFQLMGLPQDKTVQRLHPILRNEYYLQQTVLPQLKLQNSFKTSIVRNNSQVASIELDQGILLGIFDEFHFDWITWSLMGLCQSKKSITTKDVISDFTNINTGIPAVVIQGDTPLGVSRFEKVKVHVQQQVDPNAVIDEDIESDDEDEEVVEDDEQFNQHLYLGKKEASNSVLVDYEDDNEEEYYEEEVEEEFEENDEQQQIYLQNNYPKNYQKQQNQLPMDNETAIRQLIQQLTQPNFNLIEQQIQKQTNHDLYATQTTIILNPGQFRRPNDLQKDYEKIPNRLHVPDSMANEHNPNITIPSQPTTSLGLVGLYNLGNTCFINTAIQCLSACQPLADYFISNLHYEEINDQNPMGYKGEVSRAYGKLVKLMWRDNQHTKIYPIRFCKVIEKWAPHEFISYLLDCLHEDLNRAYQNPQINPPLINQPLNVSFDGKNSSVLQQQKQVQTQVNIKKAPKIPEPTNQNDSMVIGQKQRLDEEEAMESWKTYLQKNKSVIVDLFQGQLKSTLQCLVCNFKSTKFDCLMYLSVPIANQKDPSKPIQLQDCLEDFSKQEILDNQNKWYCEQCKKHQPASKKIDIWKLPSILIICLKRFKFMGRNKYLKINDMVSFPMNNLDLSPYVSSPQREKPMYDLFSVANHEGSMTQGHYYAYSWNHASRNWYYFNDQEIKLIKNLQKIQSPEAYILFYSKTSIENFLRQTLRIPDYWPHVVAVAAKTLSSVRGTDKKSKMQRHKIKQQIQSLKSSLSSFAQSGGFMTSKQQNDLMIHFQSQSFLSFNKSTAQNTQAKDVRKRIKKVKKRQNNGQYSNNTLQNSMEPGQNLFLNTSLPSMRHAPSSSTHLNINTININGDIYNQVNNYYTTANSGVYPDVVNQSPRKKKKIVKIKKRNNVANNMDNILNSDTINIQDQSDLQIGKLRNLNKNSEFENNKNTNINDLDQLAKELGVTSTDQKKEDPYQLGVNNIYQSPIKADQTIHLDNESVLDTFGSLNQTANFGSGKRAVSKITDSLPKQKTESQDQQNDSSKRFISNKLANKEQEKMIGTFGR</sequence>
<evidence type="ECO:0000256" key="3">
    <source>
        <dbReference type="ARBA" id="ARBA00012759"/>
    </source>
</evidence>
<dbReference type="PANTHER" id="PTHR21646">
    <property type="entry name" value="UBIQUITIN CARBOXYL-TERMINAL HYDROLASE"/>
    <property type="match status" value="1"/>
</dbReference>
<comment type="catalytic activity">
    <reaction evidence="1">
        <text>Thiol-dependent hydrolysis of ester, thioester, amide, peptide and isopeptide bonds formed by the C-terminal Gly of ubiquitin (a 76-residue protein attached to proteins as an intracellular targeting signal).</text>
        <dbReference type="EC" id="3.4.19.12"/>
    </reaction>
</comment>